<evidence type="ECO:0000259" key="7">
    <source>
        <dbReference type="Pfam" id="PF09863"/>
    </source>
</evidence>
<evidence type="ECO:0000256" key="4">
    <source>
        <dbReference type="ARBA" id="ARBA00022777"/>
    </source>
</evidence>
<keyword evidence="4" id="KW-0418">Kinase</keyword>
<keyword evidence="3" id="KW-0547">Nucleotide-binding</keyword>
<dbReference type="RefSeq" id="WP_309805087.1">
    <property type="nucleotide sequence ID" value="NZ_JAVDRD010000004.1"/>
</dbReference>
<dbReference type="Proteomes" id="UP001184150">
    <property type="component" value="Unassembled WGS sequence"/>
</dbReference>
<evidence type="ECO:0000256" key="1">
    <source>
        <dbReference type="ARBA" id="ARBA00010688"/>
    </source>
</evidence>
<dbReference type="SUPFAM" id="SSF51569">
    <property type="entry name" value="Aldolase"/>
    <property type="match status" value="1"/>
</dbReference>
<dbReference type="Pfam" id="PF00294">
    <property type="entry name" value="PfkB"/>
    <property type="match status" value="1"/>
</dbReference>
<dbReference type="InterPro" id="IPR030830">
    <property type="entry name" value="Myo_inos_IolC"/>
</dbReference>
<feature type="domain" description="Carbohydrate kinase PfkB" evidence="6">
    <location>
        <begin position="5"/>
        <end position="320"/>
    </location>
</feature>
<dbReference type="PANTHER" id="PTHR43085:SF49">
    <property type="entry name" value="5-DEHYDRO-2-DEOXYGLUCONOKINASE"/>
    <property type="match status" value="1"/>
</dbReference>
<sequence>MKPLDVIAIGRAGVDLYGEQVGGRLEDMASFAKYVGGSPTNTAIGMARLGLRAGLITRVGGDHMGRFIREELVREGVDTRGVRSDPARLTALVLLGIRENGTYPLIFYRQDCADMALCEADIDAALIDQAGAVLLSGTHFSTPQTAAASRRAAQLMRAQGGRVVLDVDYRPVLWDLAPRDCGEDRYVPSHSVTATLQGVLDLVDLVVGTEEEIHILGGSTNTLDALRSIRTLTDAPVVVKRGARGCVVFEGVIPGELDEGLVAPAFTVPETNVLGAGDGFMAGFLRGWLRGEPMARAAAWGNACGAIVVARHGCAPAMPTWPELDAFMAGQGARSPASLEQVHWATTRAPADEALTILAIDHRGLFETLIASGGGDAARVATFKDLAGMAMERTAAGDRACGLLLDGRFGARALAQAADAPYWIGRPIEISGSRPLRFEGGADVAITLRSWPRPHAVKCNLRYHPDDPADLRAEQDAQLARLFDATRSTGHELLLEIIAAPYGPVHHDTVARVMAHVYALGIYPDWWKLEATDDPAAWSAIEAVIAEADPWCRGVVVLGAESSQAHLAASFAAAAPRRVVKGFAVGRAIWQDVAQEWFTGMIDDETALVRLTENFAAMVATWRRARAKALAPCA</sequence>
<evidence type="ECO:0000256" key="5">
    <source>
        <dbReference type="ARBA" id="ARBA00022840"/>
    </source>
</evidence>
<dbReference type="Pfam" id="PF09863">
    <property type="entry name" value="DUF2090"/>
    <property type="match status" value="1"/>
</dbReference>
<evidence type="ECO:0000259" key="6">
    <source>
        <dbReference type="Pfam" id="PF00294"/>
    </source>
</evidence>
<accession>A0ABU1MLC0</accession>
<keyword evidence="9" id="KW-1185">Reference proteome</keyword>
<protein>
    <submittedName>
        <fullName evidence="8">5-dehydro-2-deoxygluconokinase</fullName>
        <ecNumber evidence="8">2.7.1.92</ecNumber>
    </submittedName>
</protein>
<evidence type="ECO:0000313" key="9">
    <source>
        <dbReference type="Proteomes" id="UP001184150"/>
    </source>
</evidence>
<reference evidence="8 9" key="1">
    <citation type="submission" date="2023-07" db="EMBL/GenBank/DDBJ databases">
        <title>Sorghum-associated microbial communities from plants grown in Nebraska, USA.</title>
        <authorList>
            <person name="Schachtman D."/>
        </authorList>
    </citation>
    <scope>NUCLEOTIDE SEQUENCE [LARGE SCALE GENOMIC DNA]</scope>
    <source>
        <strain evidence="8 9">DS1027</strain>
    </source>
</reference>
<dbReference type="NCBIfam" id="TIGR04382">
    <property type="entry name" value="myo_inos_iolC_N"/>
    <property type="match status" value="1"/>
</dbReference>
<dbReference type="InterPro" id="IPR013785">
    <property type="entry name" value="Aldolase_TIM"/>
</dbReference>
<comment type="caution">
    <text evidence="8">The sequence shown here is derived from an EMBL/GenBank/DDBJ whole genome shotgun (WGS) entry which is preliminary data.</text>
</comment>
<dbReference type="GO" id="GO:0047590">
    <property type="term" value="F:5-dehydro-2-deoxygluconokinase activity"/>
    <property type="evidence" value="ECO:0007669"/>
    <property type="project" value="UniProtKB-EC"/>
</dbReference>
<dbReference type="InterPro" id="IPR029056">
    <property type="entry name" value="Ribokinase-like"/>
</dbReference>
<dbReference type="PROSITE" id="PS00583">
    <property type="entry name" value="PFKB_KINASES_1"/>
    <property type="match status" value="1"/>
</dbReference>
<keyword evidence="5" id="KW-0067">ATP-binding</keyword>
<dbReference type="EC" id="2.7.1.92" evidence="8"/>
<dbReference type="InterPro" id="IPR050306">
    <property type="entry name" value="PfkB_Carbo_kinase"/>
</dbReference>
<gene>
    <name evidence="8" type="ORF">J2792_002006</name>
</gene>
<dbReference type="Gene3D" id="3.20.20.70">
    <property type="entry name" value="Aldolase class I"/>
    <property type="match status" value="1"/>
</dbReference>
<dbReference type="Gene3D" id="2.20.150.10">
    <property type="entry name" value="putative 5-dehydro-2- deoxygluconokinase"/>
    <property type="match status" value="1"/>
</dbReference>
<dbReference type="InterPro" id="IPR002173">
    <property type="entry name" value="Carboh/pur_kinase_PfkB_CS"/>
</dbReference>
<dbReference type="CDD" id="cd01166">
    <property type="entry name" value="KdgK"/>
    <property type="match status" value="1"/>
</dbReference>
<dbReference type="InterPro" id="IPR018659">
    <property type="entry name" value="DUF2090"/>
</dbReference>
<keyword evidence="2 8" id="KW-0808">Transferase</keyword>
<dbReference type="PROSITE" id="PS00584">
    <property type="entry name" value="PFKB_KINASES_2"/>
    <property type="match status" value="1"/>
</dbReference>
<feature type="domain" description="DUF2090" evidence="7">
    <location>
        <begin position="333"/>
        <end position="625"/>
    </location>
</feature>
<evidence type="ECO:0000256" key="2">
    <source>
        <dbReference type="ARBA" id="ARBA00022679"/>
    </source>
</evidence>
<comment type="similarity">
    <text evidence="1">Belongs to the carbohydrate kinase PfkB family.</text>
</comment>
<evidence type="ECO:0000313" key="8">
    <source>
        <dbReference type="EMBL" id="MDR6511134.1"/>
    </source>
</evidence>
<dbReference type="EMBL" id="JAVDRD010000004">
    <property type="protein sequence ID" value="MDR6511134.1"/>
    <property type="molecule type" value="Genomic_DNA"/>
</dbReference>
<dbReference type="Gene3D" id="3.40.1190.20">
    <property type="match status" value="1"/>
</dbReference>
<proteinExistence type="inferred from homology"/>
<name>A0ABU1MLC0_9SPHN</name>
<dbReference type="InterPro" id="IPR011611">
    <property type="entry name" value="PfkB_dom"/>
</dbReference>
<dbReference type="PANTHER" id="PTHR43085">
    <property type="entry name" value="HEXOKINASE FAMILY MEMBER"/>
    <property type="match status" value="1"/>
</dbReference>
<dbReference type="InterPro" id="IPR023314">
    <property type="entry name" value="Myo_inos_IolC-like_sf"/>
</dbReference>
<organism evidence="8 9">
    <name type="scientific">Novosphingobium capsulatum</name>
    <dbReference type="NCBI Taxonomy" id="13688"/>
    <lineage>
        <taxon>Bacteria</taxon>
        <taxon>Pseudomonadati</taxon>
        <taxon>Pseudomonadota</taxon>
        <taxon>Alphaproteobacteria</taxon>
        <taxon>Sphingomonadales</taxon>
        <taxon>Sphingomonadaceae</taxon>
        <taxon>Novosphingobium</taxon>
    </lineage>
</organism>
<dbReference type="SUPFAM" id="SSF53613">
    <property type="entry name" value="Ribokinase-like"/>
    <property type="match status" value="1"/>
</dbReference>
<evidence type="ECO:0000256" key="3">
    <source>
        <dbReference type="ARBA" id="ARBA00022741"/>
    </source>
</evidence>